<dbReference type="SUPFAM" id="SSF47240">
    <property type="entry name" value="Ferritin-like"/>
    <property type="match status" value="1"/>
</dbReference>
<accession>A0A1H8KRJ7</accession>
<dbReference type="EMBL" id="FOCL01000004">
    <property type="protein sequence ID" value="SEN95529.1"/>
    <property type="molecule type" value="Genomic_DNA"/>
</dbReference>
<dbReference type="InterPro" id="IPR009078">
    <property type="entry name" value="Ferritin-like_SF"/>
</dbReference>
<dbReference type="InterPro" id="IPR012347">
    <property type="entry name" value="Ferritin-like"/>
</dbReference>
<dbReference type="Gene3D" id="1.20.1260.10">
    <property type="match status" value="1"/>
</dbReference>
<dbReference type="OrthoDB" id="954235at2"/>
<protein>
    <submittedName>
        <fullName evidence="1">Ferritin-like metal-binding protein YciE</fullName>
    </submittedName>
</protein>
<keyword evidence="2" id="KW-1185">Reference proteome</keyword>
<evidence type="ECO:0000313" key="1">
    <source>
        <dbReference type="EMBL" id="SEN95529.1"/>
    </source>
</evidence>
<dbReference type="AlphaFoldDB" id="A0A1H8KRJ7"/>
<dbReference type="PANTHER" id="PTHR30565:SF9">
    <property type="entry name" value="PROTEIN YCIF"/>
    <property type="match status" value="1"/>
</dbReference>
<dbReference type="Proteomes" id="UP000198942">
    <property type="component" value="Unassembled WGS sequence"/>
</dbReference>
<gene>
    <name evidence="1" type="ORF">SAMN05192574_104740</name>
</gene>
<name>A0A1H8KRJ7_9SPHI</name>
<dbReference type="PANTHER" id="PTHR30565">
    <property type="entry name" value="PROTEIN YCIF"/>
    <property type="match status" value="1"/>
</dbReference>
<proteinExistence type="predicted"/>
<sequence length="176" mass="19812">MMEKQPGGHAHKISLAKEELKSFFISHLNKIYAAKAHLVANLPVIAAEAHFKDLRHAITETVEDVEKQMARMELIFALLDSSIDPGNFGGLAGLVDDAFKDIKLHAKKHELRDMSILFYLHNIESMEMASFQILQIAAVKLKNNQIKQLIRENYDEAKADRTLMLLIAAKYVTSVA</sequence>
<dbReference type="InterPro" id="IPR010287">
    <property type="entry name" value="DUF892_YciF-like"/>
</dbReference>
<dbReference type="InterPro" id="IPR047114">
    <property type="entry name" value="YciF"/>
</dbReference>
<reference evidence="2" key="1">
    <citation type="submission" date="2016-10" db="EMBL/GenBank/DDBJ databases">
        <authorList>
            <person name="Varghese N."/>
            <person name="Submissions S."/>
        </authorList>
    </citation>
    <scope>NUCLEOTIDE SEQUENCE [LARGE SCALE GENOMIC DNA]</scope>
    <source>
        <strain evidence="2">Gh-48</strain>
    </source>
</reference>
<dbReference type="Pfam" id="PF05974">
    <property type="entry name" value="DUF892"/>
    <property type="match status" value="1"/>
</dbReference>
<dbReference type="STRING" id="551995.SAMN05192574_104740"/>
<evidence type="ECO:0000313" key="2">
    <source>
        <dbReference type="Proteomes" id="UP000198942"/>
    </source>
</evidence>
<organism evidence="1 2">
    <name type="scientific">Mucilaginibacter gossypiicola</name>
    <dbReference type="NCBI Taxonomy" id="551995"/>
    <lineage>
        <taxon>Bacteria</taxon>
        <taxon>Pseudomonadati</taxon>
        <taxon>Bacteroidota</taxon>
        <taxon>Sphingobacteriia</taxon>
        <taxon>Sphingobacteriales</taxon>
        <taxon>Sphingobacteriaceae</taxon>
        <taxon>Mucilaginibacter</taxon>
    </lineage>
</organism>
<dbReference type="RefSeq" id="WP_091211776.1">
    <property type="nucleotide sequence ID" value="NZ_FOCL01000004.1"/>
</dbReference>